<name>A0ABS3FBZ2_9FLAO</name>
<accession>A0ABS3FBZ2</accession>
<keyword evidence="1" id="KW-1133">Transmembrane helix</keyword>
<organism evidence="2 3">
    <name type="scientific">Flagellimonas profundi</name>
    <dbReference type="NCBI Taxonomy" id="2915620"/>
    <lineage>
        <taxon>Bacteria</taxon>
        <taxon>Pseudomonadati</taxon>
        <taxon>Bacteroidota</taxon>
        <taxon>Flavobacteriia</taxon>
        <taxon>Flavobacteriales</taxon>
        <taxon>Flavobacteriaceae</taxon>
        <taxon>Flagellimonas</taxon>
    </lineage>
</organism>
<dbReference type="RefSeq" id="WP_207026308.1">
    <property type="nucleotide sequence ID" value="NZ_JAFLNM010000001.1"/>
</dbReference>
<dbReference type="EMBL" id="JAFLNM010000001">
    <property type="protein sequence ID" value="MBO0340680.1"/>
    <property type="molecule type" value="Genomic_DNA"/>
</dbReference>
<sequence>MVKHPLEQKITESRNHGGRTIYAVLCILFLVNLSFSQYGTKNLEIAYRTITRGSYQLLELNEDFIIFTKKSAGKTVDTLKMDGKKWKAIAETVETLKLKEFPYLVAPSDRRKHDGTAHAKLKVYFRGQLCESTGFDDGNPPETIKELVELVEELKPN</sequence>
<keyword evidence="1" id="KW-0812">Transmembrane</keyword>
<protein>
    <submittedName>
        <fullName evidence="2">Uncharacterized protein</fullName>
    </submittedName>
</protein>
<evidence type="ECO:0000313" key="3">
    <source>
        <dbReference type="Proteomes" id="UP000664807"/>
    </source>
</evidence>
<gene>
    <name evidence="2" type="ORF">J0654_03440</name>
</gene>
<evidence type="ECO:0000256" key="1">
    <source>
        <dbReference type="SAM" id="Phobius"/>
    </source>
</evidence>
<keyword evidence="1" id="KW-0472">Membrane</keyword>
<keyword evidence="3" id="KW-1185">Reference proteome</keyword>
<evidence type="ECO:0000313" key="2">
    <source>
        <dbReference type="EMBL" id="MBO0340680.1"/>
    </source>
</evidence>
<feature type="transmembrane region" description="Helical" evidence="1">
    <location>
        <begin position="21"/>
        <end position="39"/>
    </location>
</feature>
<proteinExistence type="predicted"/>
<reference evidence="2 3" key="1">
    <citation type="submission" date="2021-03" db="EMBL/GenBank/DDBJ databases">
        <title>Muricauda lutimaris sp. nov. and Muricauda ruestringensis sp. nov, two marine members of the Flavobacteriaceae isolated from deep sea sediments of Western Pacific.</title>
        <authorList>
            <person name="Zhao S."/>
            <person name="Liu R."/>
        </authorList>
    </citation>
    <scope>NUCLEOTIDE SEQUENCE [LARGE SCALE GENOMIC DNA]</scope>
    <source>
        <strain evidence="2 3">BC31-3-A3</strain>
    </source>
</reference>
<dbReference type="Proteomes" id="UP000664807">
    <property type="component" value="Unassembled WGS sequence"/>
</dbReference>
<comment type="caution">
    <text evidence="2">The sequence shown here is derived from an EMBL/GenBank/DDBJ whole genome shotgun (WGS) entry which is preliminary data.</text>
</comment>